<reference evidence="1 2" key="1">
    <citation type="submission" date="2019-01" db="EMBL/GenBank/DDBJ databases">
        <title>Draft genome sequences of the type strains of six Macrococcus species.</title>
        <authorList>
            <person name="Mazhar S."/>
            <person name="Altermann E."/>
            <person name="Hill C."/>
            <person name="Mcauliffe O."/>
        </authorList>
    </citation>
    <scope>NUCLEOTIDE SEQUENCE [LARGE SCALE GENOMIC DNA]</scope>
    <source>
        <strain evidence="1 2">ATCC 51828</strain>
    </source>
</reference>
<protein>
    <submittedName>
        <fullName evidence="1">Uncharacterized protein</fullName>
    </submittedName>
</protein>
<accession>A0A9Q8FP93</accession>
<name>A0A9Q8FP93_9STAP</name>
<dbReference type="EMBL" id="SCWD01000001">
    <property type="protein sequence ID" value="TDM04310.1"/>
    <property type="molecule type" value="Genomic_DNA"/>
</dbReference>
<gene>
    <name evidence="1" type="ORF">ERX40_03840</name>
</gene>
<organism evidence="1 2">
    <name type="scientific">Macrococcus carouselicus</name>
    <dbReference type="NCBI Taxonomy" id="69969"/>
    <lineage>
        <taxon>Bacteria</taxon>
        <taxon>Bacillati</taxon>
        <taxon>Bacillota</taxon>
        <taxon>Bacilli</taxon>
        <taxon>Bacillales</taxon>
        <taxon>Staphylococcaceae</taxon>
        <taxon>Macrococcus</taxon>
    </lineage>
</organism>
<sequence length="93" mass="11142">MTVYNLNVLDYKFSGRESILFFNPCSAEIFRSVIHCFLSAYPYKRRAFVILYYAKHEYTDILNQFGLFKEVHRIELKDYQNDPDDVIIIYQIG</sequence>
<comment type="caution">
    <text evidence="1">The sequence shown here is derived from an EMBL/GenBank/DDBJ whole genome shotgun (WGS) entry which is preliminary data.</text>
</comment>
<dbReference type="RefSeq" id="WP_165980649.1">
    <property type="nucleotide sequence ID" value="NZ_SCWD01000001.1"/>
</dbReference>
<evidence type="ECO:0000313" key="1">
    <source>
        <dbReference type="EMBL" id="TDM04310.1"/>
    </source>
</evidence>
<proteinExistence type="predicted"/>
<keyword evidence="2" id="KW-1185">Reference proteome</keyword>
<dbReference type="Proteomes" id="UP000295280">
    <property type="component" value="Unassembled WGS sequence"/>
</dbReference>
<dbReference type="AlphaFoldDB" id="A0A9Q8FP93"/>
<evidence type="ECO:0000313" key="2">
    <source>
        <dbReference type="Proteomes" id="UP000295280"/>
    </source>
</evidence>